<feature type="domain" description="Response regulatory" evidence="8">
    <location>
        <begin position="3"/>
        <end position="117"/>
    </location>
</feature>
<keyword evidence="2" id="KW-0902">Two-component regulatory system</keyword>
<dbReference type="Gene3D" id="6.10.250.690">
    <property type="match status" value="1"/>
</dbReference>
<dbReference type="CDD" id="cd00383">
    <property type="entry name" value="trans_reg_C"/>
    <property type="match status" value="1"/>
</dbReference>
<dbReference type="PANTHER" id="PTHR48111">
    <property type="entry name" value="REGULATOR OF RPOS"/>
    <property type="match status" value="1"/>
</dbReference>
<name>A0A1H1JQ83_9BURK</name>
<sequence length="225" mass="25069">MTRILTIEDDPIVGRDITDTLRDAGFDVEWVRTGQEGIARAVDPVFDVITLDRVLPGIDGLTIVKTIRGVGIETPVLMISALSDVDERVSGLLAGGDDYIAKPFAPDEMKARVQVLLRRRGRLQQPVATMLKVDDLEIDLIARSVRRAGQEIALPPVEFRLLEYLARNSGQIVTRTMIFQSVWDMHFDPGTNLIEVYIGLLRKKIDTQGMRPLIKTVRGSGYMLG</sequence>
<feature type="domain" description="OmpR/PhoB-type" evidence="9">
    <location>
        <begin position="128"/>
        <end position="225"/>
    </location>
</feature>
<evidence type="ECO:0000256" key="4">
    <source>
        <dbReference type="ARBA" id="ARBA00023125"/>
    </source>
</evidence>
<dbReference type="InterPro" id="IPR011006">
    <property type="entry name" value="CheY-like_superfamily"/>
</dbReference>
<keyword evidence="11" id="KW-1185">Reference proteome</keyword>
<dbReference type="InterPro" id="IPR001867">
    <property type="entry name" value="OmpR/PhoB-type_DNA-bd"/>
</dbReference>
<evidence type="ECO:0000256" key="2">
    <source>
        <dbReference type="ARBA" id="ARBA00023012"/>
    </source>
</evidence>
<evidence type="ECO:0000259" key="8">
    <source>
        <dbReference type="PROSITE" id="PS50110"/>
    </source>
</evidence>
<feature type="modified residue" description="4-aspartylphosphate" evidence="6">
    <location>
        <position position="52"/>
    </location>
</feature>
<feature type="DNA-binding region" description="OmpR/PhoB-type" evidence="7">
    <location>
        <begin position="128"/>
        <end position="225"/>
    </location>
</feature>
<dbReference type="SUPFAM" id="SSF52172">
    <property type="entry name" value="CheY-like"/>
    <property type="match status" value="1"/>
</dbReference>
<dbReference type="GO" id="GO:0032993">
    <property type="term" value="C:protein-DNA complex"/>
    <property type="evidence" value="ECO:0007669"/>
    <property type="project" value="TreeGrafter"/>
</dbReference>
<proteinExistence type="predicted"/>
<dbReference type="Pfam" id="PF00072">
    <property type="entry name" value="Response_reg"/>
    <property type="match status" value="1"/>
</dbReference>
<dbReference type="InterPro" id="IPR001789">
    <property type="entry name" value="Sig_transdc_resp-reg_receiver"/>
</dbReference>
<dbReference type="PROSITE" id="PS51755">
    <property type="entry name" value="OMPR_PHOB"/>
    <property type="match status" value="1"/>
</dbReference>
<dbReference type="GO" id="GO:0000976">
    <property type="term" value="F:transcription cis-regulatory region binding"/>
    <property type="evidence" value="ECO:0007669"/>
    <property type="project" value="TreeGrafter"/>
</dbReference>
<keyword evidence="1 6" id="KW-0597">Phosphoprotein</keyword>
<dbReference type="Gene3D" id="3.40.50.2300">
    <property type="match status" value="1"/>
</dbReference>
<dbReference type="SMART" id="SM00862">
    <property type="entry name" value="Trans_reg_C"/>
    <property type="match status" value="1"/>
</dbReference>
<dbReference type="FunFam" id="1.10.10.10:FF:000005">
    <property type="entry name" value="Two-component system response regulator"/>
    <property type="match status" value="1"/>
</dbReference>
<evidence type="ECO:0000313" key="10">
    <source>
        <dbReference type="EMBL" id="SDR52060.1"/>
    </source>
</evidence>
<dbReference type="InterPro" id="IPR036388">
    <property type="entry name" value="WH-like_DNA-bd_sf"/>
</dbReference>
<evidence type="ECO:0000256" key="5">
    <source>
        <dbReference type="ARBA" id="ARBA00023163"/>
    </source>
</evidence>
<organism evidence="10 11">
    <name type="scientific">Paraburkholderia fungorum</name>
    <dbReference type="NCBI Taxonomy" id="134537"/>
    <lineage>
        <taxon>Bacteria</taxon>
        <taxon>Pseudomonadati</taxon>
        <taxon>Pseudomonadota</taxon>
        <taxon>Betaproteobacteria</taxon>
        <taxon>Burkholderiales</taxon>
        <taxon>Burkholderiaceae</taxon>
        <taxon>Paraburkholderia</taxon>
    </lineage>
</organism>
<evidence type="ECO:0000256" key="1">
    <source>
        <dbReference type="ARBA" id="ARBA00022553"/>
    </source>
</evidence>
<evidence type="ECO:0000313" key="11">
    <source>
        <dbReference type="Proteomes" id="UP000183487"/>
    </source>
</evidence>
<dbReference type="OrthoDB" id="9802426at2"/>
<keyword evidence="4 7" id="KW-0238">DNA-binding</keyword>
<dbReference type="AlphaFoldDB" id="A0A1H1JQ83"/>
<keyword evidence="3" id="KW-0805">Transcription regulation</keyword>
<dbReference type="EMBL" id="FNKP01000003">
    <property type="protein sequence ID" value="SDR52060.1"/>
    <property type="molecule type" value="Genomic_DNA"/>
</dbReference>
<dbReference type="InterPro" id="IPR039420">
    <property type="entry name" value="WalR-like"/>
</dbReference>
<dbReference type="Pfam" id="PF00486">
    <property type="entry name" value="Trans_reg_C"/>
    <property type="match status" value="1"/>
</dbReference>
<reference evidence="11" key="1">
    <citation type="submission" date="2016-10" db="EMBL/GenBank/DDBJ databases">
        <authorList>
            <person name="Varghese N."/>
        </authorList>
    </citation>
    <scope>NUCLEOTIDE SEQUENCE [LARGE SCALE GENOMIC DNA]</scope>
    <source>
        <strain evidence="11">GAS106B</strain>
    </source>
</reference>
<evidence type="ECO:0000256" key="7">
    <source>
        <dbReference type="PROSITE-ProRule" id="PRU01091"/>
    </source>
</evidence>
<keyword evidence="5" id="KW-0804">Transcription</keyword>
<dbReference type="RefSeq" id="WP_074772645.1">
    <property type="nucleotide sequence ID" value="NZ_FNKP01000003.1"/>
</dbReference>
<dbReference type="Gene3D" id="1.10.10.10">
    <property type="entry name" value="Winged helix-like DNA-binding domain superfamily/Winged helix DNA-binding domain"/>
    <property type="match status" value="1"/>
</dbReference>
<evidence type="ECO:0000256" key="6">
    <source>
        <dbReference type="PROSITE-ProRule" id="PRU00169"/>
    </source>
</evidence>
<accession>A0A1H1JQ83</accession>
<dbReference type="SMART" id="SM00448">
    <property type="entry name" value="REC"/>
    <property type="match status" value="1"/>
</dbReference>
<dbReference type="Proteomes" id="UP000183487">
    <property type="component" value="Unassembled WGS sequence"/>
</dbReference>
<evidence type="ECO:0000256" key="3">
    <source>
        <dbReference type="ARBA" id="ARBA00023015"/>
    </source>
</evidence>
<dbReference type="PROSITE" id="PS50110">
    <property type="entry name" value="RESPONSE_REGULATORY"/>
    <property type="match status" value="1"/>
</dbReference>
<dbReference type="PANTHER" id="PTHR48111:SF76">
    <property type="entry name" value="TWO-COMPONENT RESPONSE REGULATOR"/>
    <property type="match status" value="1"/>
</dbReference>
<protein>
    <submittedName>
        <fullName evidence="10">Two component transcriptional regulator, winged helix family</fullName>
    </submittedName>
</protein>
<gene>
    <name evidence="10" type="ORF">SAMN05443245_7093</name>
</gene>
<evidence type="ECO:0000259" key="9">
    <source>
        <dbReference type="PROSITE" id="PS51755"/>
    </source>
</evidence>
<dbReference type="GO" id="GO:0006355">
    <property type="term" value="P:regulation of DNA-templated transcription"/>
    <property type="evidence" value="ECO:0007669"/>
    <property type="project" value="InterPro"/>
</dbReference>
<dbReference type="GO" id="GO:0000156">
    <property type="term" value="F:phosphorelay response regulator activity"/>
    <property type="evidence" value="ECO:0007669"/>
    <property type="project" value="TreeGrafter"/>
</dbReference>
<dbReference type="GO" id="GO:0005829">
    <property type="term" value="C:cytosol"/>
    <property type="evidence" value="ECO:0007669"/>
    <property type="project" value="TreeGrafter"/>
</dbReference>